<dbReference type="CDD" id="cd11614">
    <property type="entry name" value="SAF_CpaB_FlgA_like"/>
    <property type="match status" value="1"/>
</dbReference>
<dbReference type="NCBIfam" id="TIGR03177">
    <property type="entry name" value="pilus_cpaB"/>
    <property type="match status" value="1"/>
</dbReference>
<dbReference type="InterPro" id="IPR031571">
    <property type="entry name" value="RcpC_dom"/>
</dbReference>
<comment type="caution">
    <text evidence="2">The sequence shown here is derived from an EMBL/GenBank/DDBJ whole genome shotgun (WGS) entry which is preliminary data.</text>
</comment>
<proteinExistence type="predicted"/>
<gene>
    <name evidence="2" type="ORF">GCM10009710_19460</name>
</gene>
<evidence type="ECO:0000313" key="3">
    <source>
        <dbReference type="Proteomes" id="UP001501057"/>
    </source>
</evidence>
<dbReference type="Proteomes" id="UP001501057">
    <property type="component" value="Unassembled WGS sequence"/>
</dbReference>
<dbReference type="RefSeq" id="WP_344200670.1">
    <property type="nucleotide sequence ID" value="NZ_BAAAME010000004.1"/>
</dbReference>
<sequence length="246" mass="25525">MKKQVIAIAIAAVLAILAIGALVVYAGNADDRALEGTESVEVLRATETIAVKTPASEIADKVEVVKIPKSAEVPGAIRSLDELEGQVSKVEIVAGDQLADSKFDDPQSVKGPAALPDGMQELSIQIDGERFVGGSVVAGDKVGVFTSFTLDGNIRITGNPINNLLVLKVDNGVVVADETAEGGEEPNGSTTGTVVTVAVTTMQAEQIIHAKEFGTIWLTRQTDKTDVGGGGTITYQDVAPFTGLPQ</sequence>
<reference evidence="2 3" key="1">
    <citation type="journal article" date="2019" name="Int. J. Syst. Evol. Microbiol.">
        <title>The Global Catalogue of Microorganisms (GCM) 10K type strain sequencing project: providing services to taxonomists for standard genome sequencing and annotation.</title>
        <authorList>
            <consortium name="The Broad Institute Genomics Platform"/>
            <consortium name="The Broad Institute Genome Sequencing Center for Infectious Disease"/>
            <person name="Wu L."/>
            <person name="Ma J."/>
        </authorList>
    </citation>
    <scope>NUCLEOTIDE SEQUENCE [LARGE SCALE GENOMIC DNA]</scope>
    <source>
        <strain evidence="2 3">JCM 13518</strain>
    </source>
</reference>
<name>A0ABN2JUD0_9ACTN</name>
<evidence type="ECO:0000313" key="2">
    <source>
        <dbReference type="EMBL" id="GAA1739242.1"/>
    </source>
</evidence>
<accession>A0ABN2JUD0</accession>
<dbReference type="Pfam" id="PF16976">
    <property type="entry name" value="RcpC"/>
    <property type="match status" value="1"/>
</dbReference>
<organism evidence="2 3">
    <name type="scientific">Aeromicrobium alkaliterrae</name>
    <dbReference type="NCBI Taxonomy" id="302168"/>
    <lineage>
        <taxon>Bacteria</taxon>
        <taxon>Bacillati</taxon>
        <taxon>Actinomycetota</taxon>
        <taxon>Actinomycetes</taxon>
        <taxon>Propionibacteriales</taxon>
        <taxon>Nocardioidaceae</taxon>
        <taxon>Aeromicrobium</taxon>
    </lineage>
</organism>
<keyword evidence="3" id="KW-1185">Reference proteome</keyword>
<protein>
    <recommendedName>
        <fullName evidence="1">Flp pilus assembly protein RcpC/CpaB domain-containing protein</fullName>
    </recommendedName>
</protein>
<feature type="domain" description="Flp pilus assembly protein RcpC/CpaB" evidence="1">
    <location>
        <begin position="113"/>
        <end position="218"/>
    </location>
</feature>
<evidence type="ECO:0000259" key="1">
    <source>
        <dbReference type="Pfam" id="PF16976"/>
    </source>
</evidence>
<dbReference type="EMBL" id="BAAAME010000004">
    <property type="protein sequence ID" value="GAA1739242.1"/>
    <property type="molecule type" value="Genomic_DNA"/>
</dbReference>
<dbReference type="InterPro" id="IPR017592">
    <property type="entry name" value="Pilus_assmbl_Flp-typ_CpaB"/>
</dbReference>